<name>A0A081NXS0_9BACL</name>
<dbReference type="Proteomes" id="UP000028123">
    <property type="component" value="Unassembled WGS sequence"/>
</dbReference>
<dbReference type="OrthoDB" id="2663167at2"/>
<accession>A0A081NXS0</accession>
<reference evidence="2 3" key="1">
    <citation type="submission" date="2014-06" db="EMBL/GenBank/DDBJ databases">
        <title>Draft genome sequence of Paenibacillus sp. MSt1.</title>
        <authorList>
            <person name="Aw Y.K."/>
            <person name="Ong K.S."/>
            <person name="Gan H.M."/>
            <person name="Lee S.M."/>
        </authorList>
    </citation>
    <scope>NUCLEOTIDE SEQUENCE [LARGE SCALE GENOMIC DNA]</scope>
    <source>
        <strain evidence="2 3">MSt1</strain>
    </source>
</reference>
<dbReference type="RefSeq" id="WP_036689408.1">
    <property type="nucleotide sequence ID" value="NZ_FYEP01000003.1"/>
</dbReference>
<evidence type="ECO:0000313" key="2">
    <source>
        <dbReference type="EMBL" id="KEQ23243.1"/>
    </source>
</evidence>
<organism evidence="2 3">
    <name type="scientific">Paenibacillus tyrfis</name>
    <dbReference type="NCBI Taxonomy" id="1501230"/>
    <lineage>
        <taxon>Bacteria</taxon>
        <taxon>Bacillati</taxon>
        <taxon>Bacillota</taxon>
        <taxon>Bacilli</taxon>
        <taxon>Bacillales</taxon>
        <taxon>Paenibacillaceae</taxon>
        <taxon>Paenibacillus</taxon>
    </lineage>
</organism>
<keyword evidence="1" id="KW-0175">Coiled coil</keyword>
<dbReference type="AlphaFoldDB" id="A0A081NXS0"/>
<feature type="coiled-coil region" evidence="1">
    <location>
        <begin position="2"/>
        <end position="33"/>
    </location>
</feature>
<comment type="caution">
    <text evidence="2">The sequence shown here is derived from an EMBL/GenBank/DDBJ whole genome shotgun (WGS) entry which is preliminary data.</text>
</comment>
<proteinExistence type="predicted"/>
<gene>
    <name evidence="2" type="ORF">ET33_17975</name>
</gene>
<keyword evidence="3" id="KW-1185">Reference proteome</keyword>
<sequence length="63" mass="7273">MNAAADREATAIIEELNRIRRELESVALELKGLKGISVDYCSRRLTQISSEYSEVIQMLYRLR</sequence>
<protein>
    <submittedName>
        <fullName evidence="2">Uncharacterized protein</fullName>
    </submittedName>
</protein>
<evidence type="ECO:0000256" key="1">
    <source>
        <dbReference type="SAM" id="Coils"/>
    </source>
</evidence>
<evidence type="ECO:0000313" key="3">
    <source>
        <dbReference type="Proteomes" id="UP000028123"/>
    </source>
</evidence>
<dbReference type="EMBL" id="JNVM01000024">
    <property type="protein sequence ID" value="KEQ23243.1"/>
    <property type="molecule type" value="Genomic_DNA"/>
</dbReference>